<name>A0ACB9WJI2_CHAAC</name>
<protein>
    <submittedName>
        <fullName evidence="1">Uncharacterized protein</fullName>
    </submittedName>
</protein>
<accession>A0ACB9WJI2</accession>
<dbReference type="EMBL" id="CM043798">
    <property type="protein sequence ID" value="KAI4813833.1"/>
    <property type="molecule type" value="Genomic_DNA"/>
</dbReference>
<reference evidence="1" key="1">
    <citation type="submission" date="2022-05" db="EMBL/GenBank/DDBJ databases">
        <title>Chromosome-level genome of Chaenocephalus aceratus.</title>
        <authorList>
            <person name="Park H."/>
        </authorList>
    </citation>
    <scope>NUCLEOTIDE SEQUENCE</scope>
    <source>
        <strain evidence="1">KU_202001</strain>
    </source>
</reference>
<dbReference type="Proteomes" id="UP001057452">
    <property type="component" value="Chromosome 14"/>
</dbReference>
<evidence type="ECO:0000313" key="2">
    <source>
        <dbReference type="Proteomes" id="UP001057452"/>
    </source>
</evidence>
<organism evidence="1 2">
    <name type="scientific">Chaenocephalus aceratus</name>
    <name type="common">Blackfin icefish</name>
    <name type="synonym">Chaenichthys aceratus</name>
    <dbReference type="NCBI Taxonomy" id="36190"/>
    <lineage>
        <taxon>Eukaryota</taxon>
        <taxon>Metazoa</taxon>
        <taxon>Chordata</taxon>
        <taxon>Craniata</taxon>
        <taxon>Vertebrata</taxon>
        <taxon>Euteleostomi</taxon>
        <taxon>Actinopterygii</taxon>
        <taxon>Neopterygii</taxon>
        <taxon>Teleostei</taxon>
        <taxon>Neoteleostei</taxon>
        <taxon>Acanthomorphata</taxon>
        <taxon>Eupercaria</taxon>
        <taxon>Perciformes</taxon>
        <taxon>Notothenioidei</taxon>
        <taxon>Channichthyidae</taxon>
        <taxon>Chaenocephalus</taxon>
    </lineage>
</organism>
<gene>
    <name evidence="1" type="ORF">KUCAC02_003055</name>
</gene>
<sequence length="598" mass="65830">MDFRDRSLPDGINPINFPAKLWRLVNNPLNEGISWDIHGEVILIDQQLFEKQILSPRANTSPDAFKTTNFSSFVRQLNLYGFKKVDQPIKQAGYIAGYHQFINPNFKRDKPAFVENLRRLTAENKAKIKAGVDVKARPLSRFLRFSGGGDCMDYNLKRDSAGSSLLTSHSPRHQESQHPYLPKKAQAMTSHNGTPVPPRFLIRGHGPALSPMVFAADKGIPVSLSHHYPGLTTGSNHMHLQQSLLARANSASPNFPFSGSHAQYQPGYLAAAYQCCHPSLMASHMAAGGLQPVPLSPHRYYQASYPVNMFPYSDPHQDSKTKEHHELNKCDINLDTIFQIADEVMQTSHSRAGLVRVVIPEKPGPVLVPVSNTSMMSDNLTIPMKASPLSPGPVIMAVSAQSALIHYNQDEKSVISVPEKMPESDIFEEDPFMNTDCRNFEVHHVRPGTAATAEAMTVPQRRLAGLWPWLLMAALQVVLGQPSLESERQVQRAVIKVALLNQESTGKPITLQGVFVQGSAGSAEGKLMQSDCWCQFCPSRGSVPQGTECLLASVRGHYLHVPLAGPQLGSLGTSDGRAEAALRENIKVRPVPNVSWDD</sequence>
<evidence type="ECO:0000313" key="1">
    <source>
        <dbReference type="EMBL" id="KAI4813833.1"/>
    </source>
</evidence>
<comment type="caution">
    <text evidence="1">The sequence shown here is derived from an EMBL/GenBank/DDBJ whole genome shotgun (WGS) entry which is preliminary data.</text>
</comment>
<keyword evidence="2" id="KW-1185">Reference proteome</keyword>
<proteinExistence type="predicted"/>